<reference evidence="1 2" key="1">
    <citation type="submission" date="2019-03" db="EMBL/GenBank/DDBJ databases">
        <title>Genomic Encyclopedia of Type Strains, Phase IV (KMG-IV): sequencing the most valuable type-strain genomes for metagenomic binning, comparative biology and taxonomic classification.</title>
        <authorList>
            <person name="Goeker M."/>
        </authorList>
    </citation>
    <scope>NUCLEOTIDE SEQUENCE [LARGE SCALE GENOMIC DNA]</scope>
    <source>
        <strain evidence="1 2">DSM 21667</strain>
    </source>
</reference>
<evidence type="ECO:0000313" key="1">
    <source>
        <dbReference type="EMBL" id="TDR45619.1"/>
    </source>
</evidence>
<organism evidence="1 2">
    <name type="scientific">Tahibacter aquaticus</name>
    <dbReference type="NCBI Taxonomy" id="520092"/>
    <lineage>
        <taxon>Bacteria</taxon>
        <taxon>Pseudomonadati</taxon>
        <taxon>Pseudomonadota</taxon>
        <taxon>Gammaproteobacteria</taxon>
        <taxon>Lysobacterales</taxon>
        <taxon>Rhodanobacteraceae</taxon>
        <taxon>Tahibacter</taxon>
    </lineage>
</organism>
<gene>
    <name evidence="1" type="ORF">DFR29_10447</name>
</gene>
<dbReference type="Proteomes" id="UP000295293">
    <property type="component" value="Unassembled WGS sequence"/>
</dbReference>
<dbReference type="EMBL" id="SNZH01000004">
    <property type="protein sequence ID" value="TDR45619.1"/>
    <property type="molecule type" value="Genomic_DNA"/>
</dbReference>
<proteinExistence type="predicted"/>
<evidence type="ECO:0000313" key="2">
    <source>
        <dbReference type="Proteomes" id="UP000295293"/>
    </source>
</evidence>
<dbReference type="AlphaFoldDB" id="A0A4R6Z2C4"/>
<comment type="caution">
    <text evidence="1">The sequence shown here is derived from an EMBL/GenBank/DDBJ whole genome shotgun (WGS) entry which is preliminary data.</text>
</comment>
<accession>A0A4R6Z2C4</accession>
<keyword evidence="2" id="KW-1185">Reference proteome</keyword>
<protein>
    <submittedName>
        <fullName evidence="1">Uncharacterized protein</fullName>
    </submittedName>
</protein>
<sequence>MGWASTYLDTRDFDGCLAYVGDKSELVVEVSKNRTKRGTPYLFINFAPWKGRAVELNIWSEGLKQLGAAPDNAWIGRWISVTGPCRPTRSSYRQFTCEAPGICFDGS</sequence>
<name>A0A4R6Z2C4_9GAMM</name>